<evidence type="ECO:0000259" key="7">
    <source>
        <dbReference type="Pfam" id="PF00482"/>
    </source>
</evidence>
<dbReference type="PANTHER" id="PTHR35007:SF2">
    <property type="entry name" value="PILUS ASSEMBLE PROTEIN"/>
    <property type="match status" value="1"/>
</dbReference>
<dbReference type="Proteomes" id="UP001321786">
    <property type="component" value="Chromosome"/>
</dbReference>
<evidence type="ECO:0000256" key="2">
    <source>
        <dbReference type="ARBA" id="ARBA00022475"/>
    </source>
</evidence>
<proteinExistence type="predicted"/>
<feature type="domain" description="Type II secretion system protein GspF" evidence="7">
    <location>
        <begin position="162"/>
        <end position="287"/>
    </location>
</feature>
<reference evidence="8 9" key="1">
    <citation type="submission" date="2023-08" db="EMBL/GenBank/DDBJ databases">
        <title>Helicovermis profunda gen. nov., sp. nov., a novel mesophilic, fermentative bacterium within the Bacillota from a deep-sea hydrothermal vent chimney.</title>
        <authorList>
            <person name="Miyazaki U."/>
            <person name="Mizutani D."/>
            <person name="Hashimoto Y."/>
            <person name="Tame A."/>
            <person name="Sawayama S."/>
            <person name="Miyazaki J."/>
            <person name="Takai K."/>
            <person name="Nakagawa S."/>
        </authorList>
    </citation>
    <scope>NUCLEOTIDE SEQUENCE [LARGE SCALE GENOMIC DNA]</scope>
    <source>
        <strain evidence="8 9">S502</strain>
    </source>
</reference>
<keyword evidence="2" id="KW-1003">Cell membrane</keyword>
<dbReference type="RefSeq" id="WP_338536095.1">
    <property type="nucleotide sequence ID" value="NZ_AP028654.1"/>
</dbReference>
<keyword evidence="3 6" id="KW-0812">Transmembrane</keyword>
<keyword evidence="5 6" id="KW-0472">Membrane</keyword>
<accession>A0AAU9ERP9</accession>
<feature type="transmembrane region" description="Helical" evidence="6">
    <location>
        <begin position="124"/>
        <end position="143"/>
    </location>
</feature>
<feature type="transmembrane region" description="Helical" evidence="6">
    <location>
        <begin position="101"/>
        <end position="118"/>
    </location>
</feature>
<evidence type="ECO:0000256" key="3">
    <source>
        <dbReference type="ARBA" id="ARBA00022692"/>
    </source>
</evidence>
<dbReference type="EMBL" id="AP028654">
    <property type="protein sequence ID" value="BEP27725.1"/>
    <property type="molecule type" value="Genomic_DNA"/>
</dbReference>
<evidence type="ECO:0000256" key="5">
    <source>
        <dbReference type="ARBA" id="ARBA00023136"/>
    </source>
</evidence>
<name>A0AAU9ERP9_9FIRM</name>
<dbReference type="GO" id="GO:0005886">
    <property type="term" value="C:plasma membrane"/>
    <property type="evidence" value="ECO:0007669"/>
    <property type="project" value="UniProtKB-SubCell"/>
</dbReference>
<dbReference type="InterPro" id="IPR018076">
    <property type="entry name" value="T2SS_GspF_dom"/>
</dbReference>
<dbReference type="PANTHER" id="PTHR35007">
    <property type="entry name" value="INTEGRAL MEMBRANE PROTEIN-RELATED"/>
    <property type="match status" value="1"/>
</dbReference>
<evidence type="ECO:0000313" key="9">
    <source>
        <dbReference type="Proteomes" id="UP001321786"/>
    </source>
</evidence>
<protein>
    <submittedName>
        <fullName evidence="8">Type II secretion system F family protein</fullName>
    </submittedName>
</protein>
<dbReference type="AlphaFoldDB" id="A0AAU9ERP9"/>
<gene>
    <name evidence="8" type="ORF">HLPR_00560</name>
</gene>
<evidence type="ECO:0000313" key="8">
    <source>
        <dbReference type="EMBL" id="BEP27725.1"/>
    </source>
</evidence>
<comment type="subcellular location">
    <subcellularLocation>
        <location evidence="1">Cell membrane</location>
        <topology evidence="1">Multi-pass membrane protein</topology>
    </subcellularLocation>
</comment>
<feature type="transmembrane region" description="Helical" evidence="6">
    <location>
        <begin position="6"/>
        <end position="25"/>
    </location>
</feature>
<evidence type="ECO:0000256" key="4">
    <source>
        <dbReference type="ARBA" id="ARBA00022989"/>
    </source>
</evidence>
<dbReference type="Pfam" id="PF00482">
    <property type="entry name" value="T2SSF"/>
    <property type="match status" value="1"/>
</dbReference>
<evidence type="ECO:0000256" key="6">
    <source>
        <dbReference type="SAM" id="Phobius"/>
    </source>
</evidence>
<feature type="transmembrane region" description="Helical" evidence="6">
    <location>
        <begin position="270"/>
        <end position="292"/>
    </location>
</feature>
<organism evidence="8 9">
    <name type="scientific">Helicovermis profundi</name>
    <dbReference type="NCBI Taxonomy" id="3065157"/>
    <lineage>
        <taxon>Bacteria</taxon>
        <taxon>Bacillati</taxon>
        <taxon>Bacillota</taxon>
        <taxon>Clostridia</taxon>
        <taxon>Helicovermis</taxon>
    </lineage>
</organism>
<keyword evidence="4 6" id="KW-1133">Transmembrane helix</keyword>
<keyword evidence="9" id="KW-1185">Reference proteome</keyword>
<sequence>MLYLFTLIFFLTIVFFINGIAYIFFSNSFMIEKRVKKLSENTSISNESFNERIMSPFIKNISTMFTKLISKNRYNKIKLRIESLGISKKEEVKFWIYKKNMTSILGFIIAFVFAYILNKNIINSLILSIFIFILVNVIFNFYLSRKISIRKKKIIRDLPFVLDLILVSVEAGLSFDGAINRVVDSVKSELSIEFEKTLKEIKMGIPRKKSLKNLSLRCDSKEIYSFVTSIIQADELGVSIGKVLRIEASQLRERRKQIAREKAMKAPVKMLIPLIIFVFPSIFIIILGPALINISRIFR</sequence>
<evidence type="ECO:0000256" key="1">
    <source>
        <dbReference type="ARBA" id="ARBA00004651"/>
    </source>
</evidence>
<dbReference type="KEGG" id="hprf:HLPR_00560"/>